<dbReference type="PROSITE" id="PS50072">
    <property type="entry name" value="CSA_PPIASE_2"/>
    <property type="match status" value="1"/>
</dbReference>
<evidence type="ECO:0000313" key="8">
    <source>
        <dbReference type="Proteomes" id="UP000635071"/>
    </source>
</evidence>
<dbReference type="GO" id="GO:0003755">
    <property type="term" value="F:peptidyl-prolyl cis-trans isomerase activity"/>
    <property type="evidence" value="ECO:0007669"/>
    <property type="project" value="UniProtKB-UniRule"/>
</dbReference>
<dbReference type="InterPro" id="IPR029000">
    <property type="entry name" value="Cyclophilin-like_dom_sf"/>
</dbReference>
<dbReference type="Pfam" id="PF00160">
    <property type="entry name" value="Pro_isomerase"/>
    <property type="match status" value="1"/>
</dbReference>
<evidence type="ECO:0000256" key="2">
    <source>
        <dbReference type="ARBA" id="ARBA00023110"/>
    </source>
</evidence>
<dbReference type="Gene3D" id="2.40.100.10">
    <property type="entry name" value="Cyclophilin-like"/>
    <property type="match status" value="1"/>
</dbReference>
<accession>A0A916ZYA9</accession>
<protein>
    <recommendedName>
        <fullName evidence="4">Peptidyl-prolyl cis-trans isomerase</fullName>
        <shortName evidence="4">PPIase</shortName>
        <ecNumber evidence="4">5.2.1.8</ecNumber>
    </recommendedName>
</protein>
<evidence type="ECO:0000256" key="1">
    <source>
        <dbReference type="ARBA" id="ARBA00007365"/>
    </source>
</evidence>
<comment type="caution">
    <text evidence="7">The sequence shown here is derived from an EMBL/GenBank/DDBJ whole genome shotgun (WGS) entry which is preliminary data.</text>
</comment>
<evidence type="ECO:0000259" key="6">
    <source>
        <dbReference type="PROSITE" id="PS50072"/>
    </source>
</evidence>
<dbReference type="PANTHER" id="PTHR45625:SF4">
    <property type="entry name" value="PEPTIDYLPROLYL ISOMERASE DOMAIN AND WD REPEAT-CONTAINING PROTEIN 1"/>
    <property type="match status" value="1"/>
</dbReference>
<evidence type="ECO:0000256" key="5">
    <source>
        <dbReference type="SAM" id="MobiDB-lite"/>
    </source>
</evidence>
<reference evidence="7" key="2">
    <citation type="submission" date="2020-09" db="EMBL/GenBank/DDBJ databases">
        <authorList>
            <person name="Sun Q."/>
            <person name="Zhou Y."/>
        </authorList>
    </citation>
    <scope>NUCLEOTIDE SEQUENCE</scope>
    <source>
        <strain evidence="7">CGMCC 1.15519</strain>
    </source>
</reference>
<comment type="catalytic activity">
    <reaction evidence="4">
        <text>[protein]-peptidylproline (omega=180) = [protein]-peptidylproline (omega=0)</text>
        <dbReference type="Rhea" id="RHEA:16237"/>
        <dbReference type="Rhea" id="RHEA-COMP:10747"/>
        <dbReference type="Rhea" id="RHEA-COMP:10748"/>
        <dbReference type="ChEBI" id="CHEBI:83833"/>
        <dbReference type="ChEBI" id="CHEBI:83834"/>
        <dbReference type="EC" id="5.2.1.8"/>
    </reaction>
</comment>
<dbReference type="InterPro" id="IPR020892">
    <property type="entry name" value="Cyclophilin-type_PPIase_CS"/>
</dbReference>
<keyword evidence="8" id="KW-1185">Reference proteome</keyword>
<feature type="domain" description="PPIase cyclophilin-type" evidence="6">
    <location>
        <begin position="68"/>
        <end position="188"/>
    </location>
</feature>
<dbReference type="PANTHER" id="PTHR45625">
    <property type="entry name" value="PEPTIDYL-PROLYL CIS-TRANS ISOMERASE-RELATED"/>
    <property type="match status" value="1"/>
</dbReference>
<dbReference type="EMBL" id="BMJM01000008">
    <property type="protein sequence ID" value="GGE16877.1"/>
    <property type="molecule type" value="Genomic_DNA"/>
</dbReference>
<feature type="chain" id="PRO_5038159891" description="Peptidyl-prolyl cis-trans isomerase" evidence="4">
    <location>
        <begin position="22"/>
        <end position="250"/>
    </location>
</feature>
<dbReference type="InterPro" id="IPR044666">
    <property type="entry name" value="Cyclophilin_A-like"/>
</dbReference>
<dbReference type="EC" id="5.2.1.8" evidence="4"/>
<keyword evidence="4" id="KW-0732">Signal</keyword>
<feature type="signal peptide" evidence="4">
    <location>
        <begin position="1"/>
        <end position="21"/>
    </location>
</feature>
<dbReference type="CDD" id="cd00317">
    <property type="entry name" value="cyclophilin"/>
    <property type="match status" value="1"/>
</dbReference>
<proteinExistence type="inferred from homology"/>
<dbReference type="GO" id="GO:0006457">
    <property type="term" value="P:protein folding"/>
    <property type="evidence" value="ECO:0007669"/>
    <property type="project" value="InterPro"/>
</dbReference>
<comment type="similarity">
    <text evidence="1 4">Belongs to the cyclophilin-type PPIase family.</text>
</comment>
<feature type="region of interest" description="Disordered" evidence="5">
    <location>
        <begin position="20"/>
        <end position="51"/>
    </location>
</feature>
<gene>
    <name evidence="7" type="ORF">GCM10011529_24140</name>
</gene>
<reference evidence="7" key="1">
    <citation type="journal article" date="2014" name="Int. J. Syst. Evol. Microbiol.">
        <title>Complete genome sequence of Corynebacterium casei LMG S-19264T (=DSM 44701T), isolated from a smear-ripened cheese.</title>
        <authorList>
            <consortium name="US DOE Joint Genome Institute (JGI-PGF)"/>
            <person name="Walter F."/>
            <person name="Albersmeier A."/>
            <person name="Kalinowski J."/>
            <person name="Ruckert C."/>
        </authorList>
    </citation>
    <scope>NUCLEOTIDE SEQUENCE</scope>
    <source>
        <strain evidence="7">CGMCC 1.15519</strain>
    </source>
</reference>
<dbReference type="PROSITE" id="PS00170">
    <property type="entry name" value="CSA_PPIASE_1"/>
    <property type="match status" value="1"/>
</dbReference>
<comment type="function">
    <text evidence="4">PPIases accelerate the folding of proteins. It catalyzes the cis-trans isomerization of proline imidic peptide bonds in oligopeptides.</text>
</comment>
<dbReference type="PRINTS" id="PR00153">
    <property type="entry name" value="CSAPPISMRASE"/>
</dbReference>
<dbReference type="Proteomes" id="UP000635071">
    <property type="component" value="Unassembled WGS sequence"/>
</dbReference>
<feature type="compositionally biased region" description="Pro residues" evidence="5">
    <location>
        <begin position="235"/>
        <end position="250"/>
    </location>
</feature>
<evidence type="ECO:0000256" key="4">
    <source>
        <dbReference type="RuleBase" id="RU363019"/>
    </source>
</evidence>
<keyword evidence="3 4" id="KW-0413">Isomerase</keyword>
<feature type="region of interest" description="Disordered" evidence="5">
    <location>
        <begin position="231"/>
        <end position="250"/>
    </location>
</feature>
<name>A0A916ZYA9_9SPHN</name>
<dbReference type="InterPro" id="IPR002130">
    <property type="entry name" value="Cyclophilin-type_PPIase_dom"/>
</dbReference>
<dbReference type="SUPFAM" id="SSF50891">
    <property type="entry name" value="Cyclophilin-like"/>
    <property type="match status" value="1"/>
</dbReference>
<evidence type="ECO:0000313" key="7">
    <source>
        <dbReference type="EMBL" id="GGE16877.1"/>
    </source>
</evidence>
<keyword evidence="2 4" id="KW-0697">Rotamase</keyword>
<sequence>MLKRLLLGAVLALGVSGGALAQGAPPPSKDDLKAPPVLPKMGPAPTLPGTPAEVKEEDVMYLDLSTGGRVKIVMRPDAAPRHVERVKTLVKQGFYDGTVFHRVIEGFMAQGGDPTGTGQGGSKLPDLASEFNDLPHVRGAVSMARAQSVDSANSQFFIVLQPVLKLDRTYTVWGRVVSGMEYVDAIARGEPPATPSKIVRASMATDKVPAPAPSSPIPAVLPAGVPTGVPGLPTGVPPAAVPPAGPTPPR</sequence>
<organism evidence="7 8">
    <name type="scientific">Sandarakinorhabdus glacialis</name>
    <dbReference type="NCBI Taxonomy" id="1614636"/>
    <lineage>
        <taxon>Bacteria</taxon>
        <taxon>Pseudomonadati</taxon>
        <taxon>Pseudomonadota</taxon>
        <taxon>Alphaproteobacteria</taxon>
        <taxon>Sphingomonadales</taxon>
        <taxon>Sphingosinicellaceae</taxon>
        <taxon>Sandarakinorhabdus</taxon>
    </lineage>
</organism>
<evidence type="ECO:0000256" key="3">
    <source>
        <dbReference type="ARBA" id="ARBA00023235"/>
    </source>
</evidence>
<dbReference type="AlphaFoldDB" id="A0A916ZYA9"/>